<name>A0A1S6YG08_PHAEQ</name>
<protein>
    <submittedName>
        <fullName evidence="2">Uncharacterized protein</fullName>
    </submittedName>
</protein>
<feature type="compositionally biased region" description="Pro residues" evidence="1">
    <location>
        <begin position="15"/>
        <end position="25"/>
    </location>
</feature>
<dbReference type="AlphaFoldDB" id="A0A1S6YG08"/>
<feature type="region of interest" description="Disordered" evidence="1">
    <location>
        <begin position="13"/>
        <end position="35"/>
    </location>
</feature>
<sequence>MAFSINACIKLSSSPSPPLPNPSPPSSSHWPSRSREMVWRRSTLTAAAAAIVTIGAAAAIEEPVVLPADAGDAAAVPAAERWSDKRKCPPWHANSLENIMPENLPRPLARRSYDGFAAYGDAPALVGGALAHRHGRDCYLL</sequence>
<dbReference type="OrthoDB" id="1892100at2759"/>
<reference evidence="2" key="2">
    <citation type="journal article" date="2017" name="Plant J.">
        <title>Concomitant loss of NDH complex-related genes within chloroplast and nuclear genomes in some orchids.</title>
        <authorList>
            <person name="Lin C.S."/>
            <person name="Chen J.J."/>
            <person name="Chiu C.C."/>
            <person name="Hsiao H.C."/>
            <person name="Yang C.J."/>
            <person name="Jin X.H."/>
            <person name="Leebens-Mack J."/>
            <person name="dePamphilis C.W."/>
            <person name="Huang Y.T."/>
            <person name="Yang L.H."/>
            <person name="Chang W.J."/>
            <person name="Kui L."/>
            <person name="Wong G.K."/>
            <person name="Hu J.M."/>
            <person name="Wang W."/>
            <person name="Shih M.C."/>
        </authorList>
    </citation>
    <scope>NUCLEOTIDE SEQUENCE</scope>
</reference>
<dbReference type="EMBL" id="KX215860">
    <property type="protein sequence ID" value="AQX44211.1"/>
    <property type="molecule type" value="mRNA"/>
</dbReference>
<dbReference type="PANTHER" id="PTHR37210:SF2">
    <property type="entry name" value="PROTEIN CHLOROPLAST VESICULATION"/>
    <property type="match status" value="1"/>
</dbReference>
<dbReference type="RefSeq" id="XP_020586119.1">
    <property type="nucleotide sequence ID" value="XM_020730460.1"/>
</dbReference>
<proteinExistence type="evidence at transcript level"/>
<dbReference type="GeneID" id="110028560"/>
<accession>A0A1S6YG08</accession>
<evidence type="ECO:0000256" key="1">
    <source>
        <dbReference type="SAM" id="MobiDB-lite"/>
    </source>
</evidence>
<dbReference type="KEGG" id="peq:110028560"/>
<dbReference type="PANTHER" id="PTHR37210">
    <property type="entry name" value="EXPRESSED PROTEIN"/>
    <property type="match status" value="1"/>
</dbReference>
<dbReference type="RefSeq" id="XP_020586120.1">
    <property type="nucleotide sequence ID" value="XM_020730461.1"/>
</dbReference>
<reference evidence="2" key="1">
    <citation type="submission" date="2016-05" db="EMBL/GenBank/DDBJ databases">
        <authorList>
            <person name="Lavstsen T."/>
            <person name="Jespersen J.S."/>
        </authorList>
    </citation>
    <scope>NUCLEOTIDE SEQUENCE</scope>
</reference>
<dbReference type="InterPro" id="IPR053350">
    <property type="entry name" value="CV_Inducer"/>
</dbReference>
<organism evidence="2">
    <name type="scientific">Phalaenopsis equestris</name>
    <name type="common">Moth orchid</name>
    <dbReference type="NCBI Taxonomy" id="78828"/>
    <lineage>
        <taxon>Eukaryota</taxon>
        <taxon>Viridiplantae</taxon>
        <taxon>Streptophyta</taxon>
        <taxon>Embryophyta</taxon>
        <taxon>Tracheophyta</taxon>
        <taxon>Spermatophyta</taxon>
        <taxon>Magnoliopsida</taxon>
        <taxon>Liliopsida</taxon>
        <taxon>Asparagales</taxon>
        <taxon>Orchidaceae</taxon>
        <taxon>Epidendroideae</taxon>
        <taxon>Vandeae</taxon>
        <taxon>Aeridinae</taxon>
        <taxon>Phalaenopsis</taxon>
    </lineage>
</organism>
<evidence type="ECO:0000313" key="2">
    <source>
        <dbReference type="EMBL" id="AQX44211.1"/>
    </source>
</evidence>